<proteinExistence type="predicted"/>
<evidence type="ECO:0000256" key="1">
    <source>
        <dbReference type="SAM" id="Coils"/>
    </source>
</evidence>
<dbReference type="SUPFAM" id="SSF53335">
    <property type="entry name" value="S-adenosyl-L-methionine-dependent methyltransferases"/>
    <property type="match status" value="1"/>
</dbReference>
<feature type="coiled-coil region" evidence="1">
    <location>
        <begin position="93"/>
        <end position="120"/>
    </location>
</feature>
<dbReference type="AlphaFoldDB" id="X6MD76"/>
<feature type="coiled-coil region" evidence="1">
    <location>
        <begin position="341"/>
        <end position="368"/>
    </location>
</feature>
<reference evidence="3 4" key="1">
    <citation type="journal article" date="2013" name="Curr. Biol.">
        <title>The Genome of the Foraminiferan Reticulomyxa filosa.</title>
        <authorList>
            <person name="Glockner G."/>
            <person name="Hulsmann N."/>
            <person name="Schleicher M."/>
            <person name="Noegel A.A."/>
            <person name="Eichinger L."/>
            <person name="Gallinger C."/>
            <person name="Pawlowski J."/>
            <person name="Sierra R."/>
            <person name="Euteneuer U."/>
            <person name="Pillet L."/>
            <person name="Moustafa A."/>
            <person name="Platzer M."/>
            <person name="Groth M."/>
            <person name="Szafranski K."/>
            <person name="Schliwa M."/>
        </authorList>
    </citation>
    <scope>NUCLEOTIDE SEQUENCE [LARGE SCALE GENOMIC DNA]</scope>
</reference>
<keyword evidence="1" id="KW-0175">Coiled coil</keyword>
<evidence type="ECO:0000313" key="3">
    <source>
        <dbReference type="EMBL" id="ETO11362.1"/>
    </source>
</evidence>
<dbReference type="Proteomes" id="UP000023152">
    <property type="component" value="Unassembled WGS sequence"/>
</dbReference>
<sequence>MIERLILIDILERRIKFISYYTYPKDKDKYKDKHKKKKMHEYKNSQDDGVDNANDDDGYAAAADASGSDKEKITRSTSLGKEYTPFNKWVTLYDDNDGQLERLRNEITATKQKKRKITLKGPRKELYEANLPLLMDAQHNEREQLFKEKLKLCRAICDFYDLVDNIQKFFFGNKWWRREDINIKKKNCEHSGENGNDKKKDLKIEQSKVYCPNGKLSSTLNKSIQDEVQSQSGSSTVSFSMEGYSIDTKESKEDSSQTTCRWTGTLKSLEEHLINCDYQSVPCHFHNIGCEHIIVQANTHLHNQYFVTKHLQLKIQSHLQVMRYMQKKQKIKKLSWSLRMEERIEKIEMEMRKKLETLEKKNEELTSMVLDFAKSEGFDNAMGRPAKYFSKTYTNGKQLFVDKREDPYYRYQSCSIGLGVDLSYPDIHCHVLNLLKDKLLISSGQEKEKDKDADNIRFLEIGPKAFGVEFNPELIAQAQKNAASIGLTQLVEFGTMNFHPNQWRANIRWAEKGPFDAIYCGDAVTRDDVFTLNAKLKNKSILIIRKCCEN</sequence>
<evidence type="ECO:0000256" key="2">
    <source>
        <dbReference type="SAM" id="MobiDB-lite"/>
    </source>
</evidence>
<dbReference type="SUPFAM" id="SSF49599">
    <property type="entry name" value="TRAF domain-like"/>
    <property type="match status" value="1"/>
</dbReference>
<feature type="compositionally biased region" description="Acidic residues" evidence="2">
    <location>
        <begin position="48"/>
        <end position="58"/>
    </location>
</feature>
<keyword evidence="4" id="KW-1185">Reference proteome</keyword>
<dbReference type="EMBL" id="ASPP01022548">
    <property type="protein sequence ID" value="ETO11362.1"/>
    <property type="molecule type" value="Genomic_DNA"/>
</dbReference>
<dbReference type="InterPro" id="IPR029063">
    <property type="entry name" value="SAM-dependent_MTases_sf"/>
</dbReference>
<protein>
    <submittedName>
        <fullName evidence="3">Uncharacterized protein</fullName>
    </submittedName>
</protein>
<comment type="caution">
    <text evidence="3">The sequence shown here is derived from an EMBL/GenBank/DDBJ whole genome shotgun (WGS) entry which is preliminary data.</text>
</comment>
<gene>
    <name evidence="3" type="ORF">RFI_26015</name>
</gene>
<name>X6MD76_RETFI</name>
<feature type="region of interest" description="Disordered" evidence="2">
    <location>
        <begin position="32"/>
        <end position="74"/>
    </location>
</feature>
<dbReference type="Gene3D" id="3.40.50.150">
    <property type="entry name" value="Vaccinia Virus protein VP39"/>
    <property type="match status" value="1"/>
</dbReference>
<accession>X6MD76</accession>
<evidence type="ECO:0000313" key="4">
    <source>
        <dbReference type="Proteomes" id="UP000023152"/>
    </source>
</evidence>
<organism evidence="3 4">
    <name type="scientific">Reticulomyxa filosa</name>
    <dbReference type="NCBI Taxonomy" id="46433"/>
    <lineage>
        <taxon>Eukaryota</taxon>
        <taxon>Sar</taxon>
        <taxon>Rhizaria</taxon>
        <taxon>Retaria</taxon>
        <taxon>Foraminifera</taxon>
        <taxon>Monothalamids</taxon>
        <taxon>Reticulomyxidae</taxon>
        <taxon>Reticulomyxa</taxon>
    </lineage>
</organism>